<dbReference type="Pfam" id="PF03726">
    <property type="entry name" value="PNPase"/>
    <property type="match status" value="1"/>
</dbReference>
<keyword evidence="4 8" id="KW-0548">Nucleotidyltransferase</keyword>
<dbReference type="InterPro" id="IPR012162">
    <property type="entry name" value="PNPase"/>
</dbReference>
<dbReference type="Pfam" id="PF03725">
    <property type="entry name" value="RNase_PH_C"/>
    <property type="match status" value="1"/>
</dbReference>
<evidence type="ECO:0000256" key="1">
    <source>
        <dbReference type="ARBA" id="ARBA00007404"/>
    </source>
</evidence>
<dbReference type="SMART" id="SM00316">
    <property type="entry name" value="S1"/>
    <property type="match status" value="1"/>
</dbReference>
<dbReference type="InterPro" id="IPR015847">
    <property type="entry name" value="ExoRNase_PH_dom2"/>
</dbReference>
<dbReference type="SUPFAM" id="SSF46915">
    <property type="entry name" value="Polynucleotide phosphorylase/guanosine pentaphosphate synthase (PNPase/GPSI), domain 3"/>
    <property type="match status" value="1"/>
</dbReference>
<keyword evidence="6 8" id="KW-0460">Magnesium</keyword>
<dbReference type="SUPFAM" id="SSF54791">
    <property type="entry name" value="Eukaryotic type KH-domain (KH-domain type I)"/>
    <property type="match status" value="1"/>
</dbReference>
<keyword evidence="2 8" id="KW-0963">Cytoplasm</keyword>
<dbReference type="InterPro" id="IPR036345">
    <property type="entry name" value="ExoRNase_PH_dom2_sf"/>
</dbReference>
<dbReference type="Gene3D" id="2.40.50.140">
    <property type="entry name" value="Nucleic acid-binding proteins"/>
    <property type="match status" value="1"/>
</dbReference>
<feature type="binding site" evidence="8">
    <location>
        <position position="491"/>
    </location>
    <ligand>
        <name>Mg(2+)</name>
        <dbReference type="ChEBI" id="CHEBI:18420"/>
    </ligand>
</feature>
<dbReference type="Pfam" id="PF00575">
    <property type="entry name" value="S1"/>
    <property type="match status" value="1"/>
</dbReference>
<dbReference type="InterPro" id="IPR015848">
    <property type="entry name" value="PNPase_PH_RNA-bd_bac/org-type"/>
</dbReference>
<evidence type="ECO:0000256" key="7">
    <source>
        <dbReference type="ARBA" id="ARBA00022884"/>
    </source>
</evidence>
<evidence type="ECO:0000313" key="10">
    <source>
        <dbReference type="EMBL" id="PIT93201.1"/>
    </source>
</evidence>
<dbReference type="InterPro" id="IPR036456">
    <property type="entry name" value="PNPase_PH_RNA-bd_sf"/>
</dbReference>
<comment type="cofactor">
    <cofactor evidence="8">
        <name>Mg(2+)</name>
        <dbReference type="ChEBI" id="CHEBI:18420"/>
    </cofactor>
</comment>
<protein>
    <recommendedName>
        <fullName evidence="8">Polyribonucleotide nucleotidyltransferase</fullName>
        <ecNumber evidence="8">2.7.7.8</ecNumber>
    </recommendedName>
    <alternativeName>
        <fullName evidence="8">Polynucleotide phosphorylase</fullName>
        <shortName evidence="8">PNPase</shortName>
    </alternativeName>
</protein>
<dbReference type="Gene3D" id="3.30.1370.10">
    <property type="entry name" value="K Homology domain, type 1"/>
    <property type="match status" value="1"/>
</dbReference>
<feature type="domain" description="S1 motif" evidence="9">
    <location>
        <begin position="628"/>
        <end position="695"/>
    </location>
</feature>
<dbReference type="GO" id="GO:0004654">
    <property type="term" value="F:polyribonucleotide nucleotidyltransferase activity"/>
    <property type="evidence" value="ECO:0007669"/>
    <property type="project" value="UniProtKB-UniRule"/>
</dbReference>
<dbReference type="HAMAP" id="MF_01595">
    <property type="entry name" value="PNPase"/>
    <property type="match status" value="1"/>
</dbReference>
<dbReference type="InterPro" id="IPR004087">
    <property type="entry name" value="KH_dom"/>
</dbReference>
<comment type="similarity">
    <text evidence="1 8">Belongs to the polyribonucleotide nucleotidyltransferase family.</text>
</comment>
<dbReference type="NCBIfam" id="NF008805">
    <property type="entry name" value="PRK11824.1"/>
    <property type="match status" value="1"/>
</dbReference>
<dbReference type="EC" id="2.7.7.8" evidence="8"/>
<accession>A0A2M6WK85</accession>
<dbReference type="AlphaFoldDB" id="A0A2M6WK85"/>
<dbReference type="InterPro" id="IPR020568">
    <property type="entry name" value="Ribosomal_Su5_D2-typ_SF"/>
</dbReference>
<evidence type="ECO:0000256" key="4">
    <source>
        <dbReference type="ARBA" id="ARBA00022695"/>
    </source>
</evidence>
<dbReference type="GO" id="GO:0003723">
    <property type="term" value="F:RNA binding"/>
    <property type="evidence" value="ECO:0007669"/>
    <property type="project" value="UniProtKB-UniRule"/>
</dbReference>
<dbReference type="CDD" id="cd02393">
    <property type="entry name" value="KH-I_PNPase"/>
    <property type="match status" value="1"/>
</dbReference>
<dbReference type="GO" id="GO:0006396">
    <property type="term" value="P:RNA processing"/>
    <property type="evidence" value="ECO:0007669"/>
    <property type="project" value="InterPro"/>
</dbReference>
<evidence type="ECO:0000313" key="11">
    <source>
        <dbReference type="Proteomes" id="UP000229112"/>
    </source>
</evidence>
<evidence type="ECO:0000259" key="9">
    <source>
        <dbReference type="PROSITE" id="PS50126"/>
    </source>
</evidence>
<dbReference type="PROSITE" id="PS50084">
    <property type="entry name" value="KH_TYPE_1"/>
    <property type="match status" value="1"/>
</dbReference>
<dbReference type="FunFam" id="3.30.1370.10:FF:000001">
    <property type="entry name" value="Polyribonucleotide nucleotidyltransferase"/>
    <property type="match status" value="1"/>
</dbReference>
<keyword evidence="3 8" id="KW-0808">Transferase</keyword>
<sequence length="699" mass="76318">MDLKKKIFKTEFAGKELVLEKSILAGQANSALLGRYGNSSVLVTAVMGKKDSDLHYFPLQVIFQEKFYAVGKILGSRFMRREGRPSDESVLSGRIIDRVIRPLFEQRARRDIQVVLNVLSYDADDDLNFLSLITTSATLAISEIPWGGPVAGVSVAKKDNEIVIKPTEEMKNSGVSFSSFVAGTKEYINMIELEGVEANEEDILSGFEMAHQEIKKLIDFQESIVKEVGKEKVIFSVPVLNDETTKQIIDFARPRLSEVIYLKDKNERDNAVENVTEELKTFLTSIDVDVNENKRAIDDVVEKLTDDIVHENILSNEKRPDGRGLDEIRELYTEVALLQRAHGSGLFIRGNTQALAVATLGAPGAEQIVEDMIVDKKDRFMLHYNFPPFSVGETGPFRGPGRREIGHGALAKKALVNMLPEKEIFPYTIRIVSEILSSNGSSSMATVCASTAALMDAGVPIKKPVAGIAMGLVSDKDGKYKVLTDIQGYEDHYGDADVKVAGTKDGVTAMQMDVKIGGLTMPMLKDELTQAKKARLQILDVITGVIANPRPEISPLAPTILSTKVLPSQIGLIIGSGGKTINGIIEKTGALSIDIDDDGTVFISGENRETAQAALGEVNALVKEYKVGDIVTGEVIKLLDFGAIIDIDEGQEGMIHISEINNEFIKDINTVIKLGDKVQAKVVKIDNGKIGLSIKALKS</sequence>
<keyword evidence="5 8" id="KW-0479">Metal-binding</keyword>
<dbReference type="GO" id="GO:0005829">
    <property type="term" value="C:cytosol"/>
    <property type="evidence" value="ECO:0007669"/>
    <property type="project" value="TreeGrafter"/>
</dbReference>
<comment type="catalytic activity">
    <reaction evidence="8">
        <text>RNA(n+1) + phosphate = RNA(n) + a ribonucleoside 5'-diphosphate</text>
        <dbReference type="Rhea" id="RHEA:22096"/>
        <dbReference type="Rhea" id="RHEA-COMP:14527"/>
        <dbReference type="Rhea" id="RHEA-COMP:17342"/>
        <dbReference type="ChEBI" id="CHEBI:43474"/>
        <dbReference type="ChEBI" id="CHEBI:57930"/>
        <dbReference type="ChEBI" id="CHEBI:140395"/>
        <dbReference type="EC" id="2.7.7.8"/>
    </reaction>
</comment>
<comment type="subcellular location">
    <subcellularLocation>
        <location evidence="8">Cytoplasm</location>
    </subcellularLocation>
</comment>
<dbReference type="InterPro" id="IPR036612">
    <property type="entry name" value="KH_dom_type_1_sf"/>
</dbReference>
<evidence type="ECO:0000256" key="5">
    <source>
        <dbReference type="ARBA" id="ARBA00022723"/>
    </source>
</evidence>
<dbReference type="PANTHER" id="PTHR11252">
    <property type="entry name" value="POLYRIBONUCLEOTIDE NUCLEOTIDYLTRANSFERASE"/>
    <property type="match status" value="1"/>
</dbReference>
<evidence type="ECO:0000256" key="3">
    <source>
        <dbReference type="ARBA" id="ARBA00022679"/>
    </source>
</evidence>
<dbReference type="GO" id="GO:0006402">
    <property type="term" value="P:mRNA catabolic process"/>
    <property type="evidence" value="ECO:0007669"/>
    <property type="project" value="UniProtKB-UniRule"/>
</dbReference>
<dbReference type="InterPro" id="IPR001247">
    <property type="entry name" value="ExoRNase_PH_dom1"/>
</dbReference>
<dbReference type="Pfam" id="PF00013">
    <property type="entry name" value="KH_1"/>
    <property type="match status" value="1"/>
</dbReference>
<dbReference type="NCBIfam" id="TIGR03591">
    <property type="entry name" value="polynuc_phos"/>
    <property type="match status" value="1"/>
</dbReference>
<dbReference type="SUPFAM" id="SSF50249">
    <property type="entry name" value="Nucleic acid-binding proteins"/>
    <property type="match status" value="1"/>
</dbReference>
<reference evidence="11" key="1">
    <citation type="submission" date="2017-09" db="EMBL/GenBank/DDBJ databases">
        <title>Depth-based differentiation of microbial function through sediment-hosted aquifers and enrichment of novel symbionts in the deep terrestrial subsurface.</title>
        <authorList>
            <person name="Probst A.J."/>
            <person name="Ladd B."/>
            <person name="Jarett J.K."/>
            <person name="Geller-Mcgrath D.E."/>
            <person name="Sieber C.M.K."/>
            <person name="Emerson J.B."/>
            <person name="Anantharaman K."/>
            <person name="Thomas B.C."/>
            <person name="Malmstrom R."/>
            <person name="Stieglmeier M."/>
            <person name="Klingl A."/>
            <person name="Woyke T."/>
            <person name="Ryan C.M."/>
            <person name="Banfield J.F."/>
        </authorList>
    </citation>
    <scope>NUCLEOTIDE SEQUENCE [LARGE SCALE GENOMIC DNA]</scope>
</reference>
<keyword evidence="7 8" id="KW-0694">RNA-binding</keyword>
<dbReference type="InterPro" id="IPR004088">
    <property type="entry name" value="KH_dom_type_1"/>
</dbReference>
<dbReference type="FunFam" id="3.30.230.70:FF:000002">
    <property type="entry name" value="Polyribonucleotide nucleotidyltransferase"/>
    <property type="match status" value="1"/>
</dbReference>
<dbReference type="SMART" id="SM00322">
    <property type="entry name" value="KH"/>
    <property type="match status" value="1"/>
</dbReference>
<proteinExistence type="inferred from homology"/>
<evidence type="ECO:0000256" key="2">
    <source>
        <dbReference type="ARBA" id="ARBA00022490"/>
    </source>
</evidence>
<dbReference type="Gene3D" id="3.30.230.70">
    <property type="entry name" value="GHMP Kinase, N-terminal domain"/>
    <property type="match status" value="2"/>
</dbReference>
<dbReference type="InterPro" id="IPR027408">
    <property type="entry name" value="PNPase/RNase_PH_dom_sf"/>
</dbReference>
<name>A0A2M6WK85_9BACT</name>
<dbReference type="GO" id="GO:0000287">
    <property type="term" value="F:magnesium ion binding"/>
    <property type="evidence" value="ECO:0007669"/>
    <property type="project" value="UniProtKB-UniRule"/>
</dbReference>
<dbReference type="PIRSF" id="PIRSF005499">
    <property type="entry name" value="PNPase"/>
    <property type="match status" value="1"/>
</dbReference>
<dbReference type="InterPro" id="IPR012340">
    <property type="entry name" value="NA-bd_OB-fold"/>
</dbReference>
<dbReference type="Proteomes" id="UP000229112">
    <property type="component" value="Unassembled WGS sequence"/>
</dbReference>
<evidence type="ECO:0000256" key="8">
    <source>
        <dbReference type="HAMAP-Rule" id="MF_01595"/>
    </source>
</evidence>
<dbReference type="InterPro" id="IPR003029">
    <property type="entry name" value="S1_domain"/>
</dbReference>
<evidence type="ECO:0000256" key="6">
    <source>
        <dbReference type="ARBA" id="ARBA00022842"/>
    </source>
</evidence>
<organism evidence="10 11">
    <name type="scientific">Candidatus Harrisonbacteria bacterium CG10_big_fil_rev_8_21_14_0_10_38_8</name>
    <dbReference type="NCBI Taxonomy" id="1974582"/>
    <lineage>
        <taxon>Bacteria</taxon>
        <taxon>Candidatus Harrisoniibacteriota</taxon>
    </lineage>
</organism>
<dbReference type="EMBL" id="PFAY01000009">
    <property type="protein sequence ID" value="PIT93201.1"/>
    <property type="molecule type" value="Genomic_DNA"/>
</dbReference>
<dbReference type="Pfam" id="PF01138">
    <property type="entry name" value="RNase_PH"/>
    <property type="match status" value="2"/>
</dbReference>
<dbReference type="GO" id="GO:0000175">
    <property type="term" value="F:3'-5'-RNA exonuclease activity"/>
    <property type="evidence" value="ECO:0007669"/>
    <property type="project" value="TreeGrafter"/>
</dbReference>
<dbReference type="PROSITE" id="PS50126">
    <property type="entry name" value="S1"/>
    <property type="match status" value="1"/>
</dbReference>
<comment type="function">
    <text evidence="8">Involved in mRNA degradation. Catalyzes the phosphorolysis of single-stranded polyribonucleotides processively in the 3'- to 5'-direction.</text>
</comment>
<dbReference type="CDD" id="cd11364">
    <property type="entry name" value="RNase_PH_PNPase_2"/>
    <property type="match status" value="1"/>
</dbReference>
<gene>
    <name evidence="8" type="primary">pnp</name>
    <name evidence="10" type="ORF">COU06_01125</name>
</gene>
<comment type="caution">
    <text evidence="10">The sequence shown here is derived from an EMBL/GenBank/DDBJ whole genome shotgun (WGS) entry which is preliminary data.</text>
</comment>
<feature type="binding site" evidence="8">
    <location>
        <position position="497"/>
    </location>
    <ligand>
        <name>Mg(2+)</name>
        <dbReference type="ChEBI" id="CHEBI:18420"/>
    </ligand>
</feature>
<dbReference type="SUPFAM" id="SSF55666">
    <property type="entry name" value="Ribonuclease PH domain 2-like"/>
    <property type="match status" value="2"/>
</dbReference>
<dbReference type="PANTHER" id="PTHR11252:SF0">
    <property type="entry name" value="POLYRIBONUCLEOTIDE NUCLEOTIDYLTRANSFERASE 1, MITOCHONDRIAL"/>
    <property type="match status" value="1"/>
</dbReference>
<dbReference type="SUPFAM" id="SSF54211">
    <property type="entry name" value="Ribosomal protein S5 domain 2-like"/>
    <property type="match status" value="2"/>
</dbReference>